<organism evidence="2 3">
    <name type="scientific">Coccomyxa subellipsoidea</name>
    <dbReference type="NCBI Taxonomy" id="248742"/>
    <lineage>
        <taxon>Eukaryota</taxon>
        <taxon>Viridiplantae</taxon>
        <taxon>Chlorophyta</taxon>
        <taxon>core chlorophytes</taxon>
        <taxon>Trebouxiophyceae</taxon>
        <taxon>Trebouxiophyceae incertae sedis</taxon>
        <taxon>Coccomyxaceae</taxon>
        <taxon>Coccomyxa</taxon>
    </lineage>
</organism>
<evidence type="ECO:0000313" key="3">
    <source>
        <dbReference type="Proteomes" id="UP001491310"/>
    </source>
</evidence>
<proteinExistence type="predicted"/>
<comment type="caution">
    <text evidence="2">The sequence shown here is derived from an EMBL/GenBank/DDBJ whole genome shotgun (WGS) entry which is preliminary data.</text>
</comment>
<sequence length="384" mass="41808">MARVVAFSRALDIARLARAKGYPYARPSSSFLYVSGSAYLFEDAAWRGIEQLGSLHITSPDGTQGRAENVLEKLGVEWSPNDPRTPVLAVGSNAGPEQLLRKYPPVLFRDGVMIPCVRCILADFDVAYSPCITSYGSCSATLEYSPGTAVEIFVTFLTAPQLKRMHETEGAYFLTELRQVQLHLGLSLEAFREGKEGAALLHTVYQYNHQSGTLHLPLGSEAATPVAIREIRAEGRKFPALDQIEMQEAVRSFLINLEQESTHATTNGAEFLNGRAASQTALSKPAENSHGGIISSETESCPPLDNQGVMLALDGPKQGSLEQSGSKESKGEEGVIDAWILQNLDDVKARTQRVELLVAAAKPQQYQHVTVLMAIGDIYDKSVE</sequence>
<evidence type="ECO:0000256" key="1">
    <source>
        <dbReference type="SAM" id="MobiDB-lite"/>
    </source>
</evidence>
<feature type="region of interest" description="Disordered" evidence="1">
    <location>
        <begin position="279"/>
        <end position="307"/>
    </location>
</feature>
<dbReference type="EMBL" id="JALJOT010000002">
    <property type="protein sequence ID" value="KAK9917227.1"/>
    <property type="molecule type" value="Genomic_DNA"/>
</dbReference>
<dbReference type="Proteomes" id="UP001491310">
    <property type="component" value="Unassembled WGS sequence"/>
</dbReference>
<reference evidence="2 3" key="1">
    <citation type="journal article" date="2024" name="Nat. Commun.">
        <title>Phylogenomics reveals the evolutionary origins of lichenization in chlorophyte algae.</title>
        <authorList>
            <person name="Puginier C."/>
            <person name="Libourel C."/>
            <person name="Otte J."/>
            <person name="Skaloud P."/>
            <person name="Haon M."/>
            <person name="Grisel S."/>
            <person name="Petersen M."/>
            <person name="Berrin J.G."/>
            <person name="Delaux P.M."/>
            <person name="Dal Grande F."/>
            <person name="Keller J."/>
        </authorList>
    </citation>
    <scope>NUCLEOTIDE SEQUENCE [LARGE SCALE GENOMIC DNA]</scope>
    <source>
        <strain evidence="2 3">SAG 216-7</strain>
    </source>
</reference>
<evidence type="ECO:0000313" key="2">
    <source>
        <dbReference type="EMBL" id="KAK9917227.1"/>
    </source>
</evidence>
<keyword evidence="3" id="KW-1185">Reference proteome</keyword>
<name>A0ABR2YZ99_9CHLO</name>
<accession>A0ABR2YZ99</accession>
<protein>
    <submittedName>
        <fullName evidence="2">Uncharacterized protein</fullName>
    </submittedName>
</protein>
<gene>
    <name evidence="2" type="ORF">WJX75_002070</name>
</gene>